<keyword evidence="13" id="KW-0645">Protease</keyword>
<dbReference type="InterPro" id="IPR041546">
    <property type="entry name" value="ClpA/ClpB_AAA_lid"/>
</dbReference>
<proteinExistence type="inferred from homology"/>
<dbReference type="InterPro" id="IPR018368">
    <property type="entry name" value="ClpA/B_CS1"/>
</dbReference>
<sequence length="906" mass="100381">MIIDRFNLKSQELIEKACRLAVKKEHQCVTPWHLLSSLLEVPRSPVRSALTDAGTRMEALEARISGHLLTLPKALADAQQTPINRDLERLFILAEETATQLGESAIGIHHLLLAMLDVGEPAAALTESGTDKEKLGTALKAMRSSASEKGGGTGLSQEFEYLAKYTRDLTETARRGELDPVIGRDEEIRLTIQILSRRLKNNPIIIGEPGVGKTAVVEGLALRIVKGDVPDSLKDISILALDLGQLIAGAKFRGEFEERFKRVLEEIEAAGNVITFIDEIHMLVGAGASGGAMDAANLIKPALSRGKIRCIGATTLEEYRKHIEKDAALMRRFQTVTVDEPSMEQSLAILRGIKEKYETHHGVHITDAALQSAVKLAKRYITDRFLPDKAIDLVDQSAASLRIALASRPEDMERMAREIVALEIEVRALEGETDKASAERLEVAGAELAALKEESEKRVAAWEEEKKALLAVQDAGRSLEAARKELEQKIREEDFARVAELQYKVIPEAEKVLEQYQGLNTENQTGEVSRRDLLPEDVAVCVSRWTGVPVSKMMAEEKDRWLKLETHLRNRVAGQDEALGTVARAVRRSRAGVQDPNRPVASFLMLGPTGVGKTELAKALAEFLFDDEKSLIRIDMSEFMEKHSVARLTGAPPGYVGYDEGGVLTNKVKRKPYSVVLFDEVEKAHPDVYNIFLQVFDDGRLTDGQGRTTHFYDTVLLMTSNLGADRIEAAETEEDVLKMKRAIMEVVQGFFRPEFLNRLDDIIIFRPLTPEVMNPIVDIQLMRLSKLLGDRKIKLEVDAEAREFLAAEGYNPLYGARPLKRVIQTRLQDPLAEMLIEDGMEEGGEILVSVRDNTLNISRAGEDGRPLFPEGEQEGSETVSEAAPFPPSESHGEEDDEDGEGHGNNH</sequence>
<gene>
    <name evidence="13" type="ORF">LZ24_02900</name>
</gene>
<dbReference type="GO" id="GO:0016887">
    <property type="term" value="F:ATP hydrolysis activity"/>
    <property type="evidence" value="ECO:0007669"/>
    <property type="project" value="InterPro"/>
</dbReference>
<keyword evidence="3 8" id="KW-0677">Repeat</keyword>
<keyword evidence="6 9" id="KW-0143">Chaperone</keyword>
<evidence type="ECO:0000256" key="4">
    <source>
        <dbReference type="ARBA" id="ARBA00022741"/>
    </source>
</evidence>
<dbReference type="PRINTS" id="PR00300">
    <property type="entry name" value="CLPPROTEASEA"/>
</dbReference>
<keyword evidence="4 9" id="KW-0547">Nucleotide-binding</keyword>
<evidence type="ECO:0000256" key="2">
    <source>
        <dbReference type="ARBA" id="ARBA00017574"/>
    </source>
</evidence>
<keyword evidence="14" id="KW-1185">Reference proteome</keyword>
<dbReference type="InterPro" id="IPR003593">
    <property type="entry name" value="AAA+_ATPase"/>
</dbReference>
<reference evidence="13 14" key="1">
    <citation type="submission" date="2019-07" db="EMBL/GenBank/DDBJ databases">
        <title>Genome sequencing of 100 strains of the haloalkaliphilic chemolithoautotrophic sulfur-oxidizing bacterium Thioalkalivibrio.</title>
        <authorList>
            <person name="Muyzer G."/>
        </authorList>
    </citation>
    <scope>NUCLEOTIDE SEQUENCE [LARGE SCALE GENOMIC DNA]</scope>
    <source>
        <strain evidence="13 14">ASO4-4</strain>
    </source>
</reference>
<dbReference type="Pfam" id="PF00004">
    <property type="entry name" value="AAA"/>
    <property type="match status" value="1"/>
</dbReference>
<dbReference type="InterPro" id="IPR003959">
    <property type="entry name" value="ATPase_AAA_core"/>
</dbReference>
<feature type="coiled-coil region" evidence="10">
    <location>
        <begin position="412"/>
        <end position="499"/>
    </location>
</feature>
<dbReference type="InterPro" id="IPR028299">
    <property type="entry name" value="ClpA/B_CS2"/>
</dbReference>
<dbReference type="PROSITE" id="PS00870">
    <property type="entry name" value="CLPAB_1"/>
    <property type="match status" value="1"/>
</dbReference>
<protein>
    <recommendedName>
        <fullName evidence="2">Chaperone protein ClpB</fullName>
    </recommendedName>
</protein>
<feature type="domain" description="Clp R" evidence="12">
    <location>
        <begin position="3"/>
        <end position="145"/>
    </location>
</feature>
<dbReference type="Proteomes" id="UP000318307">
    <property type="component" value="Unassembled WGS sequence"/>
</dbReference>
<dbReference type="CDD" id="cd19499">
    <property type="entry name" value="RecA-like_ClpB_Hsp104-like"/>
    <property type="match status" value="1"/>
</dbReference>
<dbReference type="RefSeq" id="WP_144686306.1">
    <property type="nucleotide sequence ID" value="NZ_VLLC01000030.1"/>
</dbReference>
<dbReference type="GO" id="GO:0034605">
    <property type="term" value="P:cellular response to heat"/>
    <property type="evidence" value="ECO:0007669"/>
    <property type="project" value="TreeGrafter"/>
</dbReference>
<dbReference type="PANTHER" id="PTHR11638">
    <property type="entry name" value="ATP-DEPENDENT CLP PROTEASE"/>
    <property type="match status" value="1"/>
</dbReference>
<dbReference type="Pfam" id="PF02861">
    <property type="entry name" value="Clp_N"/>
    <property type="match status" value="1"/>
</dbReference>
<dbReference type="Pfam" id="PF17871">
    <property type="entry name" value="AAA_lid_9"/>
    <property type="match status" value="1"/>
</dbReference>
<evidence type="ECO:0000313" key="14">
    <source>
        <dbReference type="Proteomes" id="UP000318307"/>
    </source>
</evidence>
<comment type="caution">
    <text evidence="13">The sequence shown here is derived from an EMBL/GenBank/DDBJ whole genome shotgun (WGS) entry which is preliminary data.</text>
</comment>
<evidence type="ECO:0000256" key="7">
    <source>
        <dbReference type="ARBA" id="ARBA00026057"/>
    </source>
</evidence>
<keyword evidence="5 9" id="KW-0067">ATP-binding</keyword>
<evidence type="ECO:0000256" key="10">
    <source>
        <dbReference type="SAM" id="Coils"/>
    </source>
</evidence>
<dbReference type="InterPro" id="IPR001270">
    <property type="entry name" value="ClpA/B"/>
</dbReference>
<evidence type="ECO:0000256" key="11">
    <source>
        <dbReference type="SAM" id="MobiDB-lite"/>
    </source>
</evidence>
<organism evidence="13 14">
    <name type="scientific">Desulfobotulus alkaliphilus</name>
    <dbReference type="NCBI Taxonomy" id="622671"/>
    <lineage>
        <taxon>Bacteria</taxon>
        <taxon>Pseudomonadati</taxon>
        <taxon>Thermodesulfobacteriota</taxon>
        <taxon>Desulfobacteria</taxon>
        <taxon>Desulfobacterales</taxon>
        <taxon>Desulfobacteraceae</taxon>
        <taxon>Desulfobotulus</taxon>
    </lineage>
</organism>
<evidence type="ECO:0000256" key="6">
    <source>
        <dbReference type="ARBA" id="ARBA00023186"/>
    </source>
</evidence>
<dbReference type="InterPro" id="IPR036628">
    <property type="entry name" value="Clp_N_dom_sf"/>
</dbReference>
<dbReference type="FunFam" id="3.40.50.300:FF:000010">
    <property type="entry name" value="Chaperone clpB 1, putative"/>
    <property type="match status" value="1"/>
</dbReference>
<dbReference type="GO" id="GO:0006508">
    <property type="term" value="P:proteolysis"/>
    <property type="evidence" value="ECO:0007669"/>
    <property type="project" value="UniProtKB-KW"/>
</dbReference>
<dbReference type="GO" id="GO:0008233">
    <property type="term" value="F:peptidase activity"/>
    <property type="evidence" value="ECO:0007669"/>
    <property type="project" value="UniProtKB-KW"/>
</dbReference>
<dbReference type="Gene3D" id="3.40.50.300">
    <property type="entry name" value="P-loop containing nucleotide triphosphate hydrolases"/>
    <property type="match status" value="3"/>
</dbReference>
<dbReference type="Gene3D" id="1.10.8.60">
    <property type="match status" value="1"/>
</dbReference>
<accession>A0A562RC84</accession>
<dbReference type="OrthoDB" id="9803641at2"/>
<dbReference type="SMART" id="SM00382">
    <property type="entry name" value="AAA"/>
    <property type="match status" value="2"/>
</dbReference>
<evidence type="ECO:0000256" key="1">
    <source>
        <dbReference type="ARBA" id="ARBA00008675"/>
    </source>
</evidence>
<name>A0A562RC84_9BACT</name>
<evidence type="ECO:0000259" key="12">
    <source>
        <dbReference type="PROSITE" id="PS51903"/>
    </source>
</evidence>
<dbReference type="InterPro" id="IPR019489">
    <property type="entry name" value="Clp_ATPase_C"/>
</dbReference>
<dbReference type="InterPro" id="IPR027417">
    <property type="entry name" value="P-loop_NTPase"/>
</dbReference>
<dbReference type="InterPro" id="IPR050130">
    <property type="entry name" value="ClpA_ClpB"/>
</dbReference>
<dbReference type="FunFam" id="3.40.50.300:FF:000120">
    <property type="entry name" value="ATP-dependent chaperone ClpB"/>
    <property type="match status" value="1"/>
</dbReference>
<dbReference type="AlphaFoldDB" id="A0A562RC84"/>
<dbReference type="EMBL" id="VLLC01000030">
    <property type="protein sequence ID" value="TWI66677.1"/>
    <property type="molecule type" value="Genomic_DNA"/>
</dbReference>
<dbReference type="PROSITE" id="PS00871">
    <property type="entry name" value="CLPAB_2"/>
    <property type="match status" value="1"/>
</dbReference>
<dbReference type="Gene3D" id="1.10.1780.10">
    <property type="entry name" value="Clp, N-terminal domain"/>
    <property type="match status" value="1"/>
</dbReference>
<evidence type="ECO:0000256" key="8">
    <source>
        <dbReference type="PROSITE-ProRule" id="PRU01251"/>
    </source>
</evidence>
<dbReference type="InterPro" id="IPR004176">
    <property type="entry name" value="Clp_R_N"/>
</dbReference>
<dbReference type="Pfam" id="PF10431">
    <property type="entry name" value="ClpB_D2-small"/>
    <property type="match status" value="1"/>
</dbReference>
<keyword evidence="13" id="KW-0378">Hydrolase</keyword>
<dbReference type="SUPFAM" id="SSF52540">
    <property type="entry name" value="P-loop containing nucleoside triphosphate hydrolases"/>
    <property type="match status" value="2"/>
</dbReference>
<dbReference type="GO" id="GO:0005524">
    <property type="term" value="F:ATP binding"/>
    <property type="evidence" value="ECO:0007669"/>
    <property type="project" value="UniProtKB-KW"/>
</dbReference>
<evidence type="ECO:0000256" key="3">
    <source>
        <dbReference type="ARBA" id="ARBA00022737"/>
    </source>
</evidence>
<dbReference type="PROSITE" id="PS51903">
    <property type="entry name" value="CLP_R"/>
    <property type="match status" value="1"/>
</dbReference>
<evidence type="ECO:0000313" key="13">
    <source>
        <dbReference type="EMBL" id="TWI66677.1"/>
    </source>
</evidence>
<dbReference type="GO" id="GO:0005737">
    <property type="term" value="C:cytoplasm"/>
    <property type="evidence" value="ECO:0007669"/>
    <property type="project" value="TreeGrafter"/>
</dbReference>
<dbReference type="FunFam" id="3.40.50.300:FF:000025">
    <property type="entry name" value="ATP-dependent Clp protease subunit"/>
    <property type="match status" value="1"/>
</dbReference>
<keyword evidence="10" id="KW-0175">Coiled coil</keyword>
<feature type="region of interest" description="Disordered" evidence="11">
    <location>
        <begin position="858"/>
        <end position="906"/>
    </location>
</feature>
<dbReference type="Pfam" id="PF07724">
    <property type="entry name" value="AAA_2"/>
    <property type="match status" value="1"/>
</dbReference>
<comment type="subunit">
    <text evidence="7">Homohexamer. The oligomerization is ATP-dependent.</text>
</comment>
<evidence type="ECO:0000256" key="5">
    <source>
        <dbReference type="ARBA" id="ARBA00022840"/>
    </source>
</evidence>
<dbReference type="CDD" id="cd00009">
    <property type="entry name" value="AAA"/>
    <property type="match status" value="1"/>
</dbReference>
<comment type="similarity">
    <text evidence="1 9">Belongs to the ClpA/ClpB family.</text>
</comment>
<evidence type="ECO:0000256" key="9">
    <source>
        <dbReference type="RuleBase" id="RU004432"/>
    </source>
</evidence>
<dbReference type="PANTHER" id="PTHR11638:SF18">
    <property type="entry name" value="HEAT SHOCK PROTEIN 104"/>
    <property type="match status" value="1"/>
</dbReference>
<dbReference type="SUPFAM" id="SSF81923">
    <property type="entry name" value="Double Clp-N motif"/>
    <property type="match status" value="1"/>
</dbReference>
<dbReference type="SMART" id="SM01086">
    <property type="entry name" value="ClpB_D2-small"/>
    <property type="match status" value="1"/>
</dbReference>